<evidence type="ECO:0000313" key="2">
    <source>
        <dbReference type="EMBL" id="CAB4852071.1"/>
    </source>
</evidence>
<accession>A0A6J7SF68</accession>
<name>A0A6J7SF68_9ZZZZ</name>
<evidence type="ECO:0000313" key="3">
    <source>
        <dbReference type="EMBL" id="CAB5040004.1"/>
    </source>
</evidence>
<dbReference type="AlphaFoldDB" id="A0A6J7SF68"/>
<dbReference type="EMBL" id="CAFBPU010000072">
    <property type="protein sequence ID" value="CAB5040004.1"/>
    <property type="molecule type" value="Genomic_DNA"/>
</dbReference>
<feature type="region of interest" description="Disordered" evidence="1">
    <location>
        <begin position="1"/>
        <end position="22"/>
    </location>
</feature>
<gene>
    <name evidence="2" type="ORF">UFOPK3268_01492</name>
    <name evidence="3" type="ORF">UFOPK4150_02264</name>
</gene>
<dbReference type="EMBL" id="CAFBIZ010000225">
    <property type="protein sequence ID" value="CAB4852071.1"/>
    <property type="molecule type" value="Genomic_DNA"/>
</dbReference>
<evidence type="ECO:0000256" key="1">
    <source>
        <dbReference type="SAM" id="MobiDB-lite"/>
    </source>
</evidence>
<reference evidence="3" key="1">
    <citation type="submission" date="2020-05" db="EMBL/GenBank/DDBJ databases">
        <authorList>
            <person name="Chiriac C."/>
            <person name="Salcher M."/>
            <person name="Ghai R."/>
            <person name="Kavagutti S V."/>
        </authorList>
    </citation>
    <scope>NUCLEOTIDE SEQUENCE</scope>
</reference>
<organism evidence="3">
    <name type="scientific">freshwater metagenome</name>
    <dbReference type="NCBI Taxonomy" id="449393"/>
    <lineage>
        <taxon>unclassified sequences</taxon>
        <taxon>metagenomes</taxon>
        <taxon>ecological metagenomes</taxon>
    </lineage>
</organism>
<sequence>MITATVADDREVVGSANDDQAPPLTMDQARRLVALLNLGLTR</sequence>
<proteinExistence type="predicted"/>
<protein>
    <submittedName>
        <fullName evidence="3">Unannotated protein</fullName>
    </submittedName>
</protein>